<gene>
    <name evidence="1" type="ORF">AS033_01535</name>
</gene>
<accession>A0A0V8GIK2</accession>
<dbReference type="Proteomes" id="UP000053797">
    <property type="component" value="Unassembled WGS sequence"/>
</dbReference>
<proteinExistence type="predicted"/>
<evidence type="ECO:0008006" key="3">
    <source>
        <dbReference type="Google" id="ProtNLM"/>
    </source>
</evidence>
<evidence type="ECO:0000313" key="2">
    <source>
        <dbReference type="Proteomes" id="UP000053797"/>
    </source>
</evidence>
<evidence type="ECO:0000313" key="1">
    <source>
        <dbReference type="EMBL" id="KSU50082.1"/>
    </source>
</evidence>
<name>A0A0V8GIK2_9BACL</name>
<comment type="caution">
    <text evidence="1">The sequence shown here is derived from an EMBL/GenBank/DDBJ whole genome shotgun (WGS) entry which is preliminary data.</text>
</comment>
<dbReference type="InterPro" id="IPR030910">
    <property type="entry name" value="SLAP_dom"/>
</dbReference>
<organism evidence="1 2">
    <name type="scientific">Exiguobacterium indicum</name>
    <dbReference type="NCBI Taxonomy" id="296995"/>
    <lineage>
        <taxon>Bacteria</taxon>
        <taxon>Bacillati</taxon>
        <taxon>Bacillota</taxon>
        <taxon>Bacilli</taxon>
        <taxon>Bacillales</taxon>
        <taxon>Bacillales Family XII. Incertae Sedis</taxon>
        <taxon>Exiguobacterium</taxon>
    </lineage>
</organism>
<protein>
    <recommendedName>
        <fullName evidence="3">SLAP domain-containing protein</fullName>
    </recommendedName>
</protein>
<dbReference type="OrthoDB" id="1907642at2"/>
<dbReference type="NCBIfam" id="TIGR04398">
    <property type="entry name" value="SLAP_DUP"/>
    <property type="match status" value="2"/>
</dbReference>
<dbReference type="AlphaFoldDB" id="A0A0V8GIK2"/>
<dbReference type="EMBL" id="LNQL01000001">
    <property type="protein sequence ID" value="KSU50082.1"/>
    <property type="molecule type" value="Genomic_DNA"/>
</dbReference>
<dbReference type="RefSeq" id="WP_058264640.1">
    <property type="nucleotide sequence ID" value="NZ_FMYN01000001.1"/>
</dbReference>
<reference evidence="1 2" key="1">
    <citation type="journal article" date="2015" name="Int. J. Syst. Evol. Microbiol.">
        <title>Exiguobacterium enclense sp. nov., isolated from sediment.</title>
        <authorList>
            <person name="Dastager S.G."/>
            <person name="Mawlankar R."/>
            <person name="Sonalkar V.V."/>
            <person name="Thorat M.N."/>
            <person name="Mual P."/>
            <person name="Verma A."/>
            <person name="Krishnamurthi S."/>
            <person name="Tang S.K."/>
            <person name="Li W.J."/>
        </authorList>
    </citation>
    <scope>NUCLEOTIDE SEQUENCE [LARGE SCALE GENOMIC DNA]</scope>
    <source>
        <strain evidence="1 2">NIO-1109</strain>
    </source>
</reference>
<sequence>MFNRRKQIILEAETPENTGLYKPRLIFTEDMLIEKEDEYLFRYHANQLPDLELNQLSVEALQVDLSSSPISIVALFRNTLENSFHIDGLPLLVLDEANRLIGRKVLTTEDIPEFVPMSSMPCWLDFSEEELFLTEEENFPEKIRLLFSLEETHDLEIPPDFLDAEARRVRQTFYSTPTLKNEEVNVMNVWNEKNENRMTGLFLIRNGYEQEIQLGTLPLQLMNGEQILQTLQVALTSPIEAKTTLAIKVVLDVTEWQDQDVLQFRVAQA</sequence>